<dbReference type="Proteomes" id="UP000789326">
    <property type="component" value="Unassembled WGS sequence"/>
</dbReference>
<dbReference type="InterPro" id="IPR001460">
    <property type="entry name" value="PCN-bd_Tpept"/>
</dbReference>
<protein>
    <submittedName>
        <fullName evidence="22">Penicillin-binding protein 1F</fullName>
    </submittedName>
</protein>
<evidence type="ECO:0000256" key="12">
    <source>
        <dbReference type="ARBA" id="ARBA00022989"/>
    </source>
</evidence>
<keyword evidence="15" id="KW-0961">Cell wall biogenesis/degradation</keyword>
<evidence type="ECO:0000256" key="8">
    <source>
        <dbReference type="ARBA" id="ARBA00022692"/>
    </source>
</evidence>
<evidence type="ECO:0000256" key="2">
    <source>
        <dbReference type="ARBA" id="ARBA00007739"/>
    </source>
</evidence>
<evidence type="ECO:0000256" key="15">
    <source>
        <dbReference type="ARBA" id="ARBA00023316"/>
    </source>
</evidence>
<dbReference type="InterPro" id="IPR036950">
    <property type="entry name" value="PBP_transglycosylase"/>
</dbReference>
<dbReference type="InterPro" id="IPR023346">
    <property type="entry name" value="Lysozyme-like_dom_sf"/>
</dbReference>
<keyword evidence="10" id="KW-0133">Cell shape</keyword>
<dbReference type="AlphaFoldDB" id="A0A9W4L2S4"/>
<evidence type="ECO:0000259" key="21">
    <source>
        <dbReference type="Pfam" id="PF00912"/>
    </source>
</evidence>
<proteinExistence type="inferred from homology"/>
<dbReference type="GO" id="GO:0071555">
    <property type="term" value="P:cell wall organization"/>
    <property type="evidence" value="ECO:0007669"/>
    <property type="project" value="UniProtKB-KW"/>
</dbReference>
<evidence type="ECO:0000256" key="16">
    <source>
        <dbReference type="ARBA" id="ARBA00034000"/>
    </source>
</evidence>
<evidence type="ECO:0000256" key="5">
    <source>
        <dbReference type="ARBA" id="ARBA00022670"/>
    </source>
</evidence>
<feature type="domain" description="Penicillin-binding protein transpeptidase" evidence="20">
    <location>
        <begin position="367"/>
        <end position="642"/>
    </location>
</feature>
<dbReference type="GO" id="GO:0008360">
    <property type="term" value="P:regulation of cell shape"/>
    <property type="evidence" value="ECO:0007669"/>
    <property type="project" value="UniProtKB-KW"/>
</dbReference>
<dbReference type="PANTHER" id="PTHR32282">
    <property type="entry name" value="BINDING PROTEIN TRANSPEPTIDASE, PUTATIVE-RELATED"/>
    <property type="match status" value="1"/>
</dbReference>
<dbReference type="NCBIfam" id="TIGR02074">
    <property type="entry name" value="PBP_1a_fam"/>
    <property type="match status" value="1"/>
</dbReference>
<dbReference type="Pfam" id="PF00905">
    <property type="entry name" value="Transpeptidase"/>
    <property type="match status" value="1"/>
</dbReference>
<dbReference type="Gene3D" id="3.40.710.10">
    <property type="entry name" value="DD-peptidase/beta-lactamase superfamily"/>
    <property type="match status" value="1"/>
</dbReference>
<evidence type="ECO:0000259" key="20">
    <source>
        <dbReference type="Pfam" id="PF00905"/>
    </source>
</evidence>
<dbReference type="EMBL" id="CAKKMG010000033">
    <property type="protein sequence ID" value="CAH0229724.1"/>
    <property type="molecule type" value="Genomic_DNA"/>
</dbReference>
<evidence type="ECO:0000256" key="4">
    <source>
        <dbReference type="ARBA" id="ARBA00022645"/>
    </source>
</evidence>
<dbReference type="SUPFAM" id="SSF56601">
    <property type="entry name" value="beta-lactamase/transpeptidase-like"/>
    <property type="match status" value="1"/>
</dbReference>
<feature type="region of interest" description="Disordered" evidence="18">
    <location>
        <begin position="670"/>
        <end position="696"/>
    </location>
</feature>
<evidence type="ECO:0000256" key="18">
    <source>
        <dbReference type="SAM" id="MobiDB-lite"/>
    </source>
</evidence>
<accession>A0A9W4L2S4</accession>
<evidence type="ECO:0000256" key="14">
    <source>
        <dbReference type="ARBA" id="ARBA00023268"/>
    </source>
</evidence>
<keyword evidence="13 19" id="KW-0472">Membrane</keyword>
<dbReference type="FunFam" id="1.10.3810.10:FF:000001">
    <property type="entry name" value="Penicillin-binding protein 1A"/>
    <property type="match status" value="1"/>
</dbReference>
<evidence type="ECO:0000256" key="11">
    <source>
        <dbReference type="ARBA" id="ARBA00022984"/>
    </source>
</evidence>
<comment type="similarity">
    <text evidence="1">In the C-terminal section; belongs to the transpeptidase family.</text>
</comment>
<feature type="domain" description="Glycosyl transferase family 51" evidence="21">
    <location>
        <begin position="92"/>
        <end position="266"/>
    </location>
</feature>
<comment type="catalytic activity">
    <reaction evidence="16">
        <text>Preferential cleavage: (Ac)2-L-Lys-D-Ala-|-D-Ala. Also transpeptidation of peptidyl-alanyl moieties that are N-acyl substituents of D-alanine.</text>
        <dbReference type="EC" id="3.4.16.4"/>
    </reaction>
</comment>
<evidence type="ECO:0000256" key="7">
    <source>
        <dbReference type="ARBA" id="ARBA00022679"/>
    </source>
</evidence>
<comment type="similarity">
    <text evidence="2">In the N-terminal section; belongs to the glycosyltransferase 51 family.</text>
</comment>
<dbReference type="InterPro" id="IPR001264">
    <property type="entry name" value="Glyco_trans_51"/>
</dbReference>
<keyword evidence="6" id="KW-0328">Glycosyltransferase</keyword>
<evidence type="ECO:0000256" key="3">
    <source>
        <dbReference type="ARBA" id="ARBA00022475"/>
    </source>
</evidence>
<dbReference type="SUPFAM" id="SSF53955">
    <property type="entry name" value="Lysozyme-like"/>
    <property type="match status" value="1"/>
</dbReference>
<dbReference type="GO" id="GO:0009002">
    <property type="term" value="F:serine-type D-Ala-D-Ala carboxypeptidase activity"/>
    <property type="evidence" value="ECO:0007669"/>
    <property type="project" value="UniProtKB-EC"/>
</dbReference>
<comment type="catalytic activity">
    <reaction evidence="17">
        <text>[GlcNAc-(1-&gt;4)-Mur2Ac(oyl-L-Ala-gamma-D-Glu-L-Lys-D-Ala-D-Ala)](n)-di-trans,octa-cis-undecaprenyl diphosphate + beta-D-GlcNAc-(1-&gt;4)-Mur2Ac(oyl-L-Ala-gamma-D-Glu-L-Lys-D-Ala-D-Ala)-di-trans,octa-cis-undecaprenyl diphosphate = [GlcNAc-(1-&gt;4)-Mur2Ac(oyl-L-Ala-gamma-D-Glu-L-Lys-D-Ala-D-Ala)](n+1)-di-trans,octa-cis-undecaprenyl diphosphate + di-trans,octa-cis-undecaprenyl diphosphate + H(+)</text>
        <dbReference type="Rhea" id="RHEA:23708"/>
        <dbReference type="Rhea" id="RHEA-COMP:9602"/>
        <dbReference type="Rhea" id="RHEA-COMP:9603"/>
        <dbReference type="ChEBI" id="CHEBI:15378"/>
        <dbReference type="ChEBI" id="CHEBI:58405"/>
        <dbReference type="ChEBI" id="CHEBI:60033"/>
        <dbReference type="ChEBI" id="CHEBI:78435"/>
        <dbReference type="EC" id="2.4.99.28"/>
    </reaction>
</comment>
<dbReference type="GO" id="GO:0006508">
    <property type="term" value="P:proteolysis"/>
    <property type="evidence" value="ECO:0007669"/>
    <property type="project" value="UniProtKB-KW"/>
</dbReference>
<evidence type="ECO:0000256" key="9">
    <source>
        <dbReference type="ARBA" id="ARBA00022801"/>
    </source>
</evidence>
<keyword evidence="11" id="KW-0573">Peptidoglycan synthesis</keyword>
<evidence type="ECO:0000256" key="19">
    <source>
        <dbReference type="SAM" id="Phobius"/>
    </source>
</evidence>
<keyword evidence="3" id="KW-1003">Cell membrane</keyword>
<dbReference type="GO" id="GO:0008955">
    <property type="term" value="F:peptidoglycan glycosyltransferase activity"/>
    <property type="evidence" value="ECO:0007669"/>
    <property type="project" value="UniProtKB-EC"/>
</dbReference>
<keyword evidence="14" id="KW-0511">Multifunctional enzyme</keyword>
<sequence length="715" mass="79261">MPIREYSATRKGRLLFIGRVFFNKKGKIFLMKHVADGKMGVQMRGLVKLGLIIILAIVVLGAGTLLYFRQGADISHLENILQQPTGIYDLDGNLASTITANKSEGVAIDEIPEHMKQAVVSIEDHRFYEHHGIDYQGIMRALVKNAKAGSVVEGGSTLTQQLVKITMLESDRTLKRKIEEFFLAQEVENQYTKDEILEMYLNQVYFGHGAWGIKKAANIYFSKEVSELTVAEAALLAGVINLPSKLDPYKNLDGAVKRRDLVLSRMAEHGYLTKDEEAAAKKDSVTLLMGEKEIDPLRGKYPYFVDHVLSEASSKYGIKLEELLSKGYKIYTTLDQSMQQSTETVYANDANFPVGTSAEELVQSGSVLLDPETGGIKALVGGRGKHQFMGYNRATQLTRSPGSSIKPLVVYLPAVEEGYDITDPLKDEKMSFGEYEPTNLSGEYKGEVPMYEAVMNSLNVPTVWLLNEIGIDKGLDSLKRFGIPYEKDDRNLSIALGGMKKGVSPLQMAGAFSAFANDGERMETHAIVRIENADGKEVAAWKEKSTKVTSEGAVDKMNAMLLGTVEYGTAKNAAVSGYEIAGKTGSTQVPIEGISGVKDQWFIGYSPSLVGAVWAGYDKTDEKHYLTTHSSQGSALIFQKIMSQALKNQAAQSFKAQDIGPLIAEQQALISEQKAKEEEEQKAKEEEEQRRQNWIDKGKEIREGLNKWRDWELPW</sequence>
<keyword evidence="5" id="KW-0645">Protease</keyword>
<keyword evidence="8 19" id="KW-0812">Transmembrane</keyword>
<dbReference type="InterPro" id="IPR012338">
    <property type="entry name" value="Beta-lactam/transpept-like"/>
</dbReference>
<dbReference type="PANTHER" id="PTHR32282:SF32">
    <property type="entry name" value="PENICILLIN-BINDING PROTEIN 2A"/>
    <property type="match status" value="1"/>
</dbReference>
<dbReference type="GO" id="GO:0009252">
    <property type="term" value="P:peptidoglycan biosynthetic process"/>
    <property type="evidence" value="ECO:0007669"/>
    <property type="project" value="UniProtKB-KW"/>
</dbReference>
<dbReference type="InterPro" id="IPR050396">
    <property type="entry name" value="Glycosyltr_51/Transpeptidase"/>
</dbReference>
<dbReference type="Gene3D" id="1.10.3810.10">
    <property type="entry name" value="Biosynthetic peptidoglycan transglycosylase-like"/>
    <property type="match status" value="1"/>
</dbReference>
<keyword evidence="4" id="KW-0121">Carboxypeptidase</keyword>
<evidence type="ECO:0000256" key="1">
    <source>
        <dbReference type="ARBA" id="ARBA00007090"/>
    </source>
</evidence>
<keyword evidence="9" id="KW-0378">Hydrolase</keyword>
<keyword evidence="7" id="KW-0808">Transferase</keyword>
<feature type="compositionally biased region" description="Basic and acidic residues" evidence="18">
    <location>
        <begin position="673"/>
        <end position="696"/>
    </location>
</feature>
<gene>
    <name evidence="22" type="primary">pbpF_1</name>
    <name evidence="22" type="ORF">SRABI133_02606</name>
</gene>
<evidence type="ECO:0000256" key="13">
    <source>
        <dbReference type="ARBA" id="ARBA00023136"/>
    </source>
</evidence>
<dbReference type="Pfam" id="PF00912">
    <property type="entry name" value="Transgly"/>
    <property type="match status" value="1"/>
</dbReference>
<name>A0A9W4L2S4_9BACI</name>
<evidence type="ECO:0000256" key="10">
    <source>
        <dbReference type="ARBA" id="ARBA00022960"/>
    </source>
</evidence>
<feature type="transmembrane region" description="Helical" evidence="19">
    <location>
        <begin position="46"/>
        <end position="68"/>
    </location>
</feature>
<reference evidence="22" key="1">
    <citation type="submission" date="2021-11" db="EMBL/GenBank/DDBJ databases">
        <authorList>
            <person name="Bulgarelli D."/>
        </authorList>
    </citation>
    <scope>NUCLEOTIDE SEQUENCE</scope>
    <source>
        <strain evidence="22">Bi133</strain>
    </source>
</reference>
<evidence type="ECO:0000256" key="17">
    <source>
        <dbReference type="ARBA" id="ARBA00049902"/>
    </source>
</evidence>
<comment type="caution">
    <text evidence="22">The sequence shown here is derived from an EMBL/GenBank/DDBJ whole genome shotgun (WGS) entry which is preliminary data.</text>
</comment>
<evidence type="ECO:0000256" key="6">
    <source>
        <dbReference type="ARBA" id="ARBA00022676"/>
    </source>
</evidence>
<evidence type="ECO:0000313" key="23">
    <source>
        <dbReference type="Proteomes" id="UP000789326"/>
    </source>
</evidence>
<dbReference type="GO" id="GO:0008658">
    <property type="term" value="F:penicillin binding"/>
    <property type="evidence" value="ECO:0007669"/>
    <property type="project" value="InterPro"/>
</dbReference>
<evidence type="ECO:0000313" key="22">
    <source>
        <dbReference type="EMBL" id="CAH0229724.1"/>
    </source>
</evidence>
<organism evidence="22 23">
    <name type="scientific">Peribacillus simplex</name>
    <dbReference type="NCBI Taxonomy" id="1478"/>
    <lineage>
        <taxon>Bacteria</taxon>
        <taxon>Bacillati</taxon>
        <taxon>Bacillota</taxon>
        <taxon>Bacilli</taxon>
        <taxon>Bacillales</taxon>
        <taxon>Bacillaceae</taxon>
        <taxon>Peribacillus</taxon>
    </lineage>
</organism>
<keyword evidence="12 19" id="KW-1133">Transmembrane helix</keyword>
<dbReference type="GO" id="GO:0030288">
    <property type="term" value="C:outer membrane-bounded periplasmic space"/>
    <property type="evidence" value="ECO:0007669"/>
    <property type="project" value="TreeGrafter"/>
</dbReference>